<name>A0A8S4QVX1_9NEOP</name>
<evidence type="ECO:0000313" key="2">
    <source>
        <dbReference type="Proteomes" id="UP000838756"/>
    </source>
</evidence>
<dbReference type="Proteomes" id="UP000838756">
    <property type="component" value="Unassembled WGS sequence"/>
</dbReference>
<evidence type="ECO:0000313" key="1">
    <source>
        <dbReference type="EMBL" id="CAH2220437.1"/>
    </source>
</evidence>
<reference evidence="1" key="1">
    <citation type="submission" date="2022-03" db="EMBL/GenBank/DDBJ databases">
        <authorList>
            <person name="Lindestad O."/>
        </authorList>
    </citation>
    <scope>NUCLEOTIDE SEQUENCE</scope>
</reference>
<accession>A0A8S4QVX1</accession>
<proteinExistence type="predicted"/>
<dbReference type="EMBL" id="CAKXAJ010020117">
    <property type="protein sequence ID" value="CAH2220437.1"/>
    <property type="molecule type" value="Genomic_DNA"/>
</dbReference>
<feature type="non-terminal residue" evidence="1">
    <location>
        <position position="1"/>
    </location>
</feature>
<sequence>MRTLLAASVALLSLVALEASP</sequence>
<gene>
    <name evidence="1" type="primary">jg244</name>
    <name evidence="1" type="ORF">PAEG_LOCUS6593</name>
</gene>
<dbReference type="AlphaFoldDB" id="A0A8S4QVX1"/>
<comment type="caution">
    <text evidence="1">The sequence shown here is derived from an EMBL/GenBank/DDBJ whole genome shotgun (WGS) entry which is preliminary data.</text>
</comment>
<keyword evidence="2" id="KW-1185">Reference proteome</keyword>
<organism evidence="1 2">
    <name type="scientific">Pararge aegeria aegeria</name>
    <dbReference type="NCBI Taxonomy" id="348720"/>
    <lineage>
        <taxon>Eukaryota</taxon>
        <taxon>Metazoa</taxon>
        <taxon>Ecdysozoa</taxon>
        <taxon>Arthropoda</taxon>
        <taxon>Hexapoda</taxon>
        <taxon>Insecta</taxon>
        <taxon>Pterygota</taxon>
        <taxon>Neoptera</taxon>
        <taxon>Endopterygota</taxon>
        <taxon>Lepidoptera</taxon>
        <taxon>Glossata</taxon>
        <taxon>Ditrysia</taxon>
        <taxon>Papilionoidea</taxon>
        <taxon>Nymphalidae</taxon>
        <taxon>Satyrinae</taxon>
        <taxon>Satyrini</taxon>
        <taxon>Parargina</taxon>
        <taxon>Pararge</taxon>
    </lineage>
</organism>
<protein>
    <submittedName>
        <fullName evidence="1">Jg244 protein</fullName>
    </submittedName>
</protein>